<evidence type="ECO:0000256" key="2">
    <source>
        <dbReference type="SAM" id="MobiDB-lite"/>
    </source>
</evidence>
<proteinExistence type="predicted"/>
<protein>
    <recommendedName>
        <fullName evidence="7">U1-type domain-containing protein</fullName>
    </recommendedName>
</protein>
<name>A0AAW1XV75_RUBAR</name>
<dbReference type="SMART" id="SM00355">
    <property type="entry name" value="ZnF_C2H2"/>
    <property type="match status" value="2"/>
</dbReference>
<evidence type="ECO:0008006" key="7">
    <source>
        <dbReference type="Google" id="ProtNLM"/>
    </source>
</evidence>
<dbReference type="Pfam" id="PF12874">
    <property type="entry name" value="zf-met"/>
    <property type="match status" value="1"/>
</dbReference>
<dbReference type="GO" id="GO:0003676">
    <property type="term" value="F:nucleic acid binding"/>
    <property type="evidence" value="ECO:0007669"/>
    <property type="project" value="InterPro"/>
</dbReference>
<dbReference type="GO" id="GO:0008270">
    <property type="term" value="F:zinc ion binding"/>
    <property type="evidence" value="ECO:0007669"/>
    <property type="project" value="InterPro"/>
</dbReference>
<keyword evidence="6" id="KW-1185">Reference proteome</keyword>
<feature type="domain" description="U1-type" evidence="4">
    <location>
        <begin position="186"/>
        <end position="220"/>
    </location>
</feature>
<dbReference type="Gene3D" id="3.30.160.60">
    <property type="entry name" value="Classic Zinc Finger"/>
    <property type="match status" value="1"/>
</dbReference>
<evidence type="ECO:0000313" key="6">
    <source>
        <dbReference type="Proteomes" id="UP001457282"/>
    </source>
</evidence>
<dbReference type="InterPro" id="IPR003604">
    <property type="entry name" value="Matrin/U1-like-C_Znf_C2H2"/>
</dbReference>
<dbReference type="SUPFAM" id="SSF57667">
    <property type="entry name" value="beta-beta-alpha zinc fingers"/>
    <property type="match status" value="2"/>
</dbReference>
<evidence type="ECO:0000313" key="5">
    <source>
        <dbReference type="EMBL" id="KAK9940539.1"/>
    </source>
</evidence>
<dbReference type="InterPro" id="IPR036236">
    <property type="entry name" value="Znf_C2H2_sf"/>
</dbReference>
<dbReference type="PANTHER" id="PTHR47487:SF8">
    <property type="entry name" value="OS08G0270900 PROTEIN"/>
    <property type="match status" value="1"/>
</dbReference>
<keyword evidence="1" id="KW-0175">Coiled coil</keyword>
<dbReference type="InterPro" id="IPR013087">
    <property type="entry name" value="Znf_C2H2_type"/>
</dbReference>
<reference evidence="5 6" key="1">
    <citation type="journal article" date="2023" name="G3 (Bethesda)">
        <title>A chromosome-length genome assembly and annotation of blackberry (Rubus argutus, cv. 'Hillquist').</title>
        <authorList>
            <person name="Bruna T."/>
            <person name="Aryal R."/>
            <person name="Dudchenko O."/>
            <person name="Sargent D.J."/>
            <person name="Mead D."/>
            <person name="Buti M."/>
            <person name="Cavallini A."/>
            <person name="Hytonen T."/>
            <person name="Andres J."/>
            <person name="Pham M."/>
            <person name="Weisz D."/>
            <person name="Mascagni F."/>
            <person name="Usai G."/>
            <person name="Natali L."/>
            <person name="Bassil N."/>
            <person name="Fernandez G.E."/>
            <person name="Lomsadze A."/>
            <person name="Armour M."/>
            <person name="Olukolu B."/>
            <person name="Poorten T."/>
            <person name="Britton C."/>
            <person name="Davik J."/>
            <person name="Ashrafi H."/>
            <person name="Aiden E.L."/>
            <person name="Borodovsky M."/>
            <person name="Worthington M."/>
        </authorList>
    </citation>
    <scope>NUCLEOTIDE SEQUENCE [LARGE SCALE GENOMIC DNA]</scope>
    <source>
        <strain evidence="5">PI 553951</strain>
    </source>
</reference>
<dbReference type="Proteomes" id="UP001457282">
    <property type="component" value="Unassembled WGS sequence"/>
</dbReference>
<comment type="caution">
    <text evidence="5">The sequence shown here is derived from an EMBL/GenBank/DDBJ whole genome shotgun (WGS) entry which is preliminary data.</text>
</comment>
<gene>
    <name evidence="5" type="ORF">M0R45_017194</name>
</gene>
<dbReference type="SMART" id="SM00451">
    <property type="entry name" value="ZnF_U1"/>
    <property type="match status" value="2"/>
</dbReference>
<feature type="domain" description="C2H2-type" evidence="3">
    <location>
        <begin position="118"/>
        <end position="142"/>
    </location>
</feature>
<dbReference type="EMBL" id="JBEDUW010000003">
    <property type="protein sequence ID" value="KAK9940539.1"/>
    <property type="molecule type" value="Genomic_DNA"/>
</dbReference>
<accession>A0AAW1XV75</accession>
<evidence type="ECO:0000259" key="4">
    <source>
        <dbReference type="SMART" id="SM00451"/>
    </source>
</evidence>
<feature type="region of interest" description="Disordered" evidence="2">
    <location>
        <begin position="151"/>
        <end position="170"/>
    </location>
</feature>
<feature type="domain" description="C2H2-type" evidence="3">
    <location>
        <begin position="189"/>
        <end position="213"/>
    </location>
</feature>
<evidence type="ECO:0000259" key="3">
    <source>
        <dbReference type="SMART" id="SM00355"/>
    </source>
</evidence>
<evidence type="ECO:0000256" key="1">
    <source>
        <dbReference type="SAM" id="Coils"/>
    </source>
</evidence>
<feature type="coiled-coil region" evidence="1">
    <location>
        <begin position="12"/>
        <end position="39"/>
    </location>
</feature>
<organism evidence="5 6">
    <name type="scientific">Rubus argutus</name>
    <name type="common">Southern blackberry</name>
    <dbReference type="NCBI Taxonomy" id="59490"/>
    <lineage>
        <taxon>Eukaryota</taxon>
        <taxon>Viridiplantae</taxon>
        <taxon>Streptophyta</taxon>
        <taxon>Embryophyta</taxon>
        <taxon>Tracheophyta</taxon>
        <taxon>Spermatophyta</taxon>
        <taxon>Magnoliopsida</taxon>
        <taxon>eudicotyledons</taxon>
        <taxon>Gunneridae</taxon>
        <taxon>Pentapetalae</taxon>
        <taxon>rosids</taxon>
        <taxon>fabids</taxon>
        <taxon>Rosales</taxon>
        <taxon>Rosaceae</taxon>
        <taxon>Rosoideae</taxon>
        <taxon>Rosoideae incertae sedis</taxon>
        <taxon>Rubus</taxon>
    </lineage>
</organism>
<sequence>MSQRLVEMSRCSEEMDIAIAKLQQNFQDLRNNLEKAFLEQGRALLRFEAQWKDLKSGHTKELEQRGLQLQQRGISVPSIGIQHFPSANPNPTLWSNNTTARWSDTTTPLPPRDSTTKLFCDICKIFCDTKNVLDKHKMGKKHQTNLGKLKGKSITGQTSKKKAVHPPEEDLQTKKRRVIEGGAAPHTLRTCTICNVVSISATDFYNHLAGQRHRDAAAMVSNAAGTSSYGQLRIRN</sequence>
<dbReference type="AlphaFoldDB" id="A0AAW1XV75"/>
<feature type="domain" description="U1-type" evidence="4">
    <location>
        <begin position="115"/>
        <end position="149"/>
    </location>
</feature>
<dbReference type="PANTHER" id="PTHR47487">
    <property type="entry name" value="OS06G0651300 PROTEIN-RELATED"/>
    <property type="match status" value="1"/>
</dbReference>